<dbReference type="Proteomes" id="UP000195880">
    <property type="component" value="Chromosome"/>
</dbReference>
<evidence type="ECO:0000313" key="2">
    <source>
        <dbReference type="Proteomes" id="UP000195880"/>
    </source>
</evidence>
<organism evidence="1 2">
    <name type="scientific">Streptomyces alboflavus</name>
    <dbReference type="NCBI Taxonomy" id="67267"/>
    <lineage>
        <taxon>Bacteria</taxon>
        <taxon>Bacillati</taxon>
        <taxon>Actinomycetota</taxon>
        <taxon>Actinomycetes</taxon>
        <taxon>Kitasatosporales</taxon>
        <taxon>Streptomycetaceae</taxon>
        <taxon>Streptomyces</taxon>
    </lineage>
</organism>
<dbReference type="EMBL" id="CP021748">
    <property type="protein sequence ID" value="ARX87036.1"/>
    <property type="molecule type" value="Genomic_DNA"/>
</dbReference>
<dbReference type="AlphaFoldDB" id="A0A1Z1WKR3"/>
<accession>A0A1Z1WKR3</accession>
<name>A0A1Z1WKR3_9ACTN</name>
<protein>
    <submittedName>
        <fullName evidence="1">Uncharacterized protein</fullName>
    </submittedName>
</protein>
<sequence>MASLYVASHSGIHSRSSSPRYWKKCRTVLNVASPTPIVGTFLDSTSVTETRSSNAARRYDAVIQPAVPPPTMTTFLTMFPRSSW</sequence>
<proteinExistence type="predicted"/>
<evidence type="ECO:0000313" key="1">
    <source>
        <dbReference type="EMBL" id="ARX87036.1"/>
    </source>
</evidence>
<gene>
    <name evidence="1" type="ORF">SMD44_06517</name>
</gene>
<reference evidence="1 2" key="1">
    <citation type="submission" date="2017-05" db="EMBL/GenBank/DDBJ databases">
        <title>Streptomyces alboflavus Genome sequencing and assembly.</title>
        <authorList>
            <person name="Wang Y."/>
            <person name="Du B."/>
            <person name="Ding Y."/>
            <person name="Liu H."/>
            <person name="Hou Q."/>
            <person name="Liu K."/>
            <person name="Wang C."/>
            <person name="Yao L."/>
        </authorList>
    </citation>
    <scope>NUCLEOTIDE SEQUENCE [LARGE SCALE GENOMIC DNA]</scope>
    <source>
        <strain evidence="1 2">MDJK44</strain>
    </source>
</reference>
<dbReference type="KEGG" id="salf:SMD44_06517"/>
<keyword evidence="2" id="KW-1185">Reference proteome</keyword>